<dbReference type="InterPro" id="IPR030395">
    <property type="entry name" value="GP_PDE_dom"/>
</dbReference>
<organism evidence="2 3">
    <name type="scientific">Paenibacillus aurantiacus</name>
    <dbReference type="NCBI Taxonomy" id="1936118"/>
    <lineage>
        <taxon>Bacteria</taxon>
        <taxon>Bacillati</taxon>
        <taxon>Bacillota</taxon>
        <taxon>Bacilli</taxon>
        <taxon>Bacillales</taxon>
        <taxon>Paenibacillaceae</taxon>
        <taxon>Paenibacillus</taxon>
    </lineage>
</organism>
<dbReference type="EMBL" id="JBHMDO010000017">
    <property type="protein sequence ID" value="MFB9326386.1"/>
    <property type="molecule type" value="Genomic_DNA"/>
</dbReference>
<dbReference type="RefSeq" id="WP_377493600.1">
    <property type="nucleotide sequence ID" value="NZ_JBHMDO010000017.1"/>
</dbReference>
<proteinExistence type="predicted"/>
<feature type="domain" description="GP-PDE" evidence="1">
    <location>
        <begin position="40"/>
        <end position="286"/>
    </location>
</feature>
<gene>
    <name evidence="2" type="ORF">ACFFSY_10715</name>
</gene>
<dbReference type="PROSITE" id="PS51704">
    <property type="entry name" value="GP_PDE"/>
    <property type="match status" value="1"/>
</dbReference>
<dbReference type="InterPro" id="IPR017946">
    <property type="entry name" value="PLC-like_Pdiesterase_TIM-brl"/>
</dbReference>
<evidence type="ECO:0000313" key="2">
    <source>
        <dbReference type="EMBL" id="MFB9326386.1"/>
    </source>
</evidence>
<dbReference type="Pfam" id="PF03009">
    <property type="entry name" value="GDPD"/>
    <property type="match status" value="1"/>
</dbReference>
<comment type="caution">
    <text evidence="2">The sequence shown here is derived from an EMBL/GenBank/DDBJ whole genome shotgun (WGS) entry which is preliminary data.</text>
</comment>
<sequence length="286" mass="31882">MTRRAKRMSLLRAGAAGLAAAAALLILTSFMLSPRLSGGIPIIAHRGASGYAPENTMAAFELAIEMKADYIELDVHLSKDGELVVLHDETLERTTDGVGPVKDRTWAEISRLDAGSKYDPAYRGERIPLLREVLDRFAGRIGILIELKETASYPGIEEKLAQLIEEYDVAVIAAQEGQAAPIMIQSFERESIRYLAERLPDIPRAVLIHPDQHPLSPDTLADLASYADYINCNYEVLDRKLVRDIHALDRKVMAWTLRDEREMERVARLGVDGMITDYPVWGNEGK</sequence>
<keyword evidence="3" id="KW-1185">Reference proteome</keyword>
<reference evidence="2 3" key="1">
    <citation type="submission" date="2024-09" db="EMBL/GenBank/DDBJ databases">
        <authorList>
            <person name="Sun Q."/>
            <person name="Mori K."/>
        </authorList>
    </citation>
    <scope>NUCLEOTIDE SEQUENCE [LARGE SCALE GENOMIC DNA]</scope>
    <source>
        <strain evidence="2 3">TISTR 2452</strain>
    </source>
</reference>
<dbReference type="PANTHER" id="PTHR46211">
    <property type="entry name" value="GLYCEROPHOSPHORYL DIESTER PHOSPHODIESTERASE"/>
    <property type="match status" value="1"/>
</dbReference>
<protein>
    <submittedName>
        <fullName evidence="2">Glycerophosphodiester phosphodiesterase</fullName>
    </submittedName>
</protein>
<dbReference type="PANTHER" id="PTHR46211:SF1">
    <property type="entry name" value="GLYCEROPHOSPHODIESTER PHOSPHODIESTERASE, CYTOPLASMIC"/>
    <property type="match status" value="1"/>
</dbReference>
<dbReference type="Gene3D" id="3.20.20.190">
    <property type="entry name" value="Phosphatidylinositol (PI) phosphodiesterase"/>
    <property type="match status" value="1"/>
</dbReference>
<dbReference type="Proteomes" id="UP001589747">
    <property type="component" value="Unassembled WGS sequence"/>
</dbReference>
<name>A0ABV5KMC0_9BACL</name>
<accession>A0ABV5KMC0</accession>
<evidence type="ECO:0000313" key="3">
    <source>
        <dbReference type="Proteomes" id="UP001589747"/>
    </source>
</evidence>
<dbReference type="SUPFAM" id="SSF51695">
    <property type="entry name" value="PLC-like phosphodiesterases"/>
    <property type="match status" value="1"/>
</dbReference>
<evidence type="ECO:0000259" key="1">
    <source>
        <dbReference type="PROSITE" id="PS51704"/>
    </source>
</evidence>